<dbReference type="InterPro" id="IPR024535">
    <property type="entry name" value="RHGA/B-epi-like_pectate_lyase"/>
</dbReference>
<dbReference type="InterPro" id="IPR012334">
    <property type="entry name" value="Pectin_lyas_fold"/>
</dbReference>
<evidence type="ECO:0000313" key="7">
    <source>
        <dbReference type="Proteomes" id="UP000250321"/>
    </source>
</evidence>
<gene>
    <name evidence="6" type="ORF">Pyn_15823</name>
</gene>
<evidence type="ECO:0000259" key="5">
    <source>
        <dbReference type="Pfam" id="PF12708"/>
    </source>
</evidence>
<dbReference type="Pfam" id="PF12708">
    <property type="entry name" value="Pect-lyase_RHGA_epim"/>
    <property type="match status" value="1"/>
</dbReference>
<reference evidence="6 7" key="1">
    <citation type="submission" date="2018-02" db="EMBL/GenBank/DDBJ databases">
        <title>Draft genome of wild Prunus yedoensis var. nudiflora.</title>
        <authorList>
            <person name="Baek S."/>
            <person name="Kim J.-H."/>
            <person name="Choi K."/>
            <person name="Kim G.-B."/>
            <person name="Cho A."/>
            <person name="Jang H."/>
            <person name="Shin C.-H."/>
            <person name="Yu H.-J."/>
            <person name="Mun J.-H."/>
        </authorList>
    </citation>
    <scope>NUCLEOTIDE SEQUENCE [LARGE SCALE GENOMIC DNA]</scope>
    <source>
        <strain evidence="7">cv. Jeju island</strain>
        <tissue evidence="6">Leaf</tissue>
    </source>
</reference>
<keyword evidence="2" id="KW-0964">Secreted</keyword>
<evidence type="ECO:0000313" key="6">
    <source>
        <dbReference type="EMBL" id="PQP96453.1"/>
    </source>
</evidence>
<sequence length="513" mass="55583">MEATMPRKALTWSMLMGFASFIIIHACAENYEMGRHQFSGGGRFRDDMRKMQEFKASLIRHDSISAAPPSVSPSPSPSYVDPPPGRNSARVYHVTSYGADPTGERDSTDALAEAIADAFRGPTEGFLIDGIANLGGAQISLEGGYYRISRPLKLPAAGVGNLMVQGGSLRGSSTFPGDRHLIELWSPSSLKLKQKTTITSNAFFFDEVQNNNVGIYYEDITFRDILFDSSFRGGGIFIVDSARIRITNCFFLHFTTEGILVHKGHETFISNTFLGQHSTVGGDKGERDFTGTAIDLDSNDNAITDVVIFSAAIGIMLRGQANVVTGVHCYNKATGFGGIGILVKLAGNSQTRLDNCYLDFNAIVLEDPVQVHVTNGFFLGDANMILKSVNGKVLGLNIVNNMFTGSSQVPIVQLEGQFGDIDQVVIDDQNNVVGMGLKSTVGRLNVEGNGTKWVADFSSVLVFPNRINNFQYSFYTKGEAKFTAHAVTNVSNNVVVVESEKVVNGVVSLVVHQ</sequence>
<keyword evidence="2" id="KW-0134">Cell wall</keyword>
<dbReference type="PANTHER" id="PTHR33928:SF2">
    <property type="entry name" value="PECTATE LYASE SUPERFAMILY PROTEIN DOMAIN-CONTAINING PROTEIN-RELATED"/>
    <property type="match status" value="1"/>
</dbReference>
<dbReference type="Proteomes" id="UP000250321">
    <property type="component" value="Unassembled WGS sequence"/>
</dbReference>
<name>A0A314XYF4_PRUYE</name>
<keyword evidence="4" id="KW-0732">Signal</keyword>
<comment type="subcellular location">
    <subcellularLocation>
        <location evidence="1">Secreted</location>
        <location evidence="1">Cell wall</location>
    </subcellularLocation>
</comment>
<dbReference type="Gene3D" id="2.160.20.10">
    <property type="entry name" value="Single-stranded right-handed beta-helix, Pectin lyase-like"/>
    <property type="match status" value="1"/>
</dbReference>
<dbReference type="SUPFAM" id="SSF51126">
    <property type="entry name" value="Pectin lyase-like"/>
    <property type="match status" value="1"/>
</dbReference>
<feature type="signal peptide" evidence="4">
    <location>
        <begin position="1"/>
        <end position="28"/>
    </location>
</feature>
<comment type="caution">
    <text evidence="6">The sequence shown here is derived from an EMBL/GenBank/DDBJ whole genome shotgun (WGS) entry which is preliminary data.</text>
</comment>
<feature type="region of interest" description="Disordered" evidence="3">
    <location>
        <begin position="65"/>
        <end position="85"/>
    </location>
</feature>
<dbReference type="GO" id="GO:0004650">
    <property type="term" value="F:polygalacturonase activity"/>
    <property type="evidence" value="ECO:0007669"/>
    <property type="project" value="InterPro"/>
</dbReference>
<keyword evidence="7" id="KW-1185">Reference proteome</keyword>
<feature type="chain" id="PRO_5016428707" evidence="4">
    <location>
        <begin position="29"/>
        <end position="513"/>
    </location>
</feature>
<feature type="compositionally biased region" description="Pro residues" evidence="3">
    <location>
        <begin position="70"/>
        <end position="85"/>
    </location>
</feature>
<proteinExistence type="predicted"/>
<dbReference type="FunFam" id="2.160.20.10:FF:000046">
    <property type="entry name" value="Polygalacturonase QRT3"/>
    <property type="match status" value="1"/>
</dbReference>
<feature type="domain" description="Rhamnogalacturonase A/B/Epimerase-like pectate lyase" evidence="5">
    <location>
        <begin position="94"/>
        <end position="335"/>
    </location>
</feature>
<organism evidence="6 7">
    <name type="scientific">Prunus yedoensis var. nudiflora</name>
    <dbReference type="NCBI Taxonomy" id="2094558"/>
    <lineage>
        <taxon>Eukaryota</taxon>
        <taxon>Viridiplantae</taxon>
        <taxon>Streptophyta</taxon>
        <taxon>Embryophyta</taxon>
        <taxon>Tracheophyta</taxon>
        <taxon>Spermatophyta</taxon>
        <taxon>Magnoliopsida</taxon>
        <taxon>eudicotyledons</taxon>
        <taxon>Gunneridae</taxon>
        <taxon>Pentapetalae</taxon>
        <taxon>rosids</taxon>
        <taxon>fabids</taxon>
        <taxon>Rosales</taxon>
        <taxon>Rosaceae</taxon>
        <taxon>Amygdaloideae</taxon>
        <taxon>Amygdaleae</taxon>
        <taxon>Prunus</taxon>
    </lineage>
</organism>
<dbReference type="InterPro" id="IPR039279">
    <property type="entry name" value="QRT3-like"/>
</dbReference>
<dbReference type="AlphaFoldDB" id="A0A314XYF4"/>
<dbReference type="PANTHER" id="PTHR33928">
    <property type="entry name" value="POLYGALACTURONASE QRT3"/>
    <property type="match status" value="1"/>
</dbReference>
<dbReference type="OrthoDB" id="1046782at2759"/>
<evidence type="ECO:0000256" key="4">
    <source>
        <dbReference type="SAM" id="SignalP"/>
    </source>
</evidence>
<dbReference type="STRING" id="2094558.A0A314XYF4"/>
<evidence type="ECO:0000256" key="3">
    <source>
        <dbReference type="SAM" id="MobiDB-lite"/>
    </source>
</evidence>
<evidence type="ECO:0000256" key="2">
    <source>
        <dbReference type="ARBA" id="ARBA00022512"/>
    </source>
</evidence>
<evidence type="ECO:0000256" key="1">
    <source>
        <dbReference type="ARBA" id="ARBA00004191"/>
    </source>
</evidence>
<accession>A0A314XYF4</accession>
<protein>
    <submittedName>
        <fullName evidence="6">Polygalacturonase QRT3</fullName>
    </submittedName>
</protein>
<dbReference type="InterPro" id="IPR011050">
    <property type="entry name" value="Pectin_lyase_fold/virulence"/>
</dbReference>
<dbReference type="EMBL" id="PJQY01002101">
    <property type="protein sequence ID" value="PQP96453.1"/>
    <property type="molecule type" value="Genomic_DNA"/>
</dbReference>